<evidence type="ECO:0000313" key="2">
    <source>
        <dbReference type="Proteomes" id="UP000271339"/>
    </source>
</evidence>
<dbReference type="RefSeq" id="WP_121908410.1">
    <property type="nucleotide sequence ID" value="NZ_REFC01000014.1"/>
</dbReference>
<accession>A0A3L9YBM8</accession>
<dbReference type="EMBL" id="REFC01000014">
    <property type="protein sequence ID" value="RMA58076.1"/>
    <property type="molecule type" value="Genomic_DNA"/>
</dbReference>
<sequence>MALFKKVDKVLAALGNIRAMERLHVDTVTEEKIENIGGDKIAESQDGIIYGGIDELNGYLFLETVILSRMNIKTFKGATLKFIGSSDFELKSDTQEIESEFSNVSNRFITRISFDITKNEIHLIKDKKYDKVIFGFKKKSFELLKSE</sequence>
<protein>
    <submittedName>
        <fullName evidence="1">Uncharacterized protein</fullName>
    </submittedName>
</protein>
<evidence type="ECO:0000313" key="1">
    <source>
        <dbReference type="EMBL" id="RMA58076.1"/>
    </source>
</evidence>
<dbReference type="Proteomes" id="UP000271339">
    <property type="component" value="Unassembled WGS sequence"/>
</dbReference>
<organism evidence="1 2">
    <name type="scientific">Ulvibacter antarcticus</name>
    <dbReference type="NCBI Taxonomy" id="442714"/>
    <lineage>
        <taxon>Bacteria</taxon>
        <taxon>Pseudomonadati</taxon>
        <taxon>Bacteroidota</taxon>
        <taxon>Flavobacteriia</taxon>
        <taxon>Flavobacteriales</taxon>
        <taxon>Flavobacteriaceae</taxon>
        <taxon>Ulvibacter</taxon>
    </lineage>
</organism>
<proteinExistence type="predicted"/>
<dbReference type="AlphaFoldDB" id="A0A3L9YBM8"/>
<name>A0A3L9YBM8_9FLAO</name>
<comment type="caution">
    <text evidence="1">The sequence shown here is derived from an EMBL/GenBank/DDBJ whole genome shotgun (WGS) entry which is preliminary data.</text>
</comment>
<keyword evidence="2" id="KW-1185">Reference proteome</keyword>
<gene>
    <name evidence="1" type="ORF">BXY75_2884</name>
</gene>
<dbReference type="OrthoDB" id="1201645at2"/>
<reference evidence="1 2" key="1">
    <citation type="submission" date="2018-10" db="EMBL/GenBank/DDBJ databases">
        <title>Genomic Encyclopedia of Archaeal and Bacterial Type Strains, Phase II (KMG-II): from individual species to whole genera.</title>
        <authorList>
            <person name="Goeker M."/>
        </authorList>
    </citation>
    <scope>NUCLEOTIDE SEQUENCE [LARGE SCALE GENOMIC DNA]</scope>
    <source>
        <strain evidence="1 2">DSM 23424</strain>
    </source>
</reference>